<name>A0ACB8FKN6_9SAUR</name>
<dbReference type="EMBL" id="CM037617">
    <property type="protein sequence ID" value="KAH8005780.1"/>
    <property type="molecule type" value="Genomic_DNA"/>
</dbReference>
<reference evidence="1" key="1">
    <citation type="submission" date="2021-08" db="EMBL/GenBank/DDBJ databases">
        <title>The first chromosome-level gecko genome reveals the dynamic sex chromosomes of Neotropical dwarf geckos (Sphaerodactylidae: Sphaerodactylus).</title>
        <authorList>
            <person name="Pinto B.J."/>
            <person name="Keating S.E."/>
            <person name="Gamble T."/>
        </authorList>
    </citation>
    <scope>NUCLEOTIDE SEQUENCE</scope>
    <source>
        <strain evidence="1">TG3544</strain>
    </source>
</reference>
<accession>A0ACB8FKN6</accession>
<organism evidence="1 2">
    <name type="scientific">Sphaerodactylus townsendi</name>
    <dbReference type="NCBI Taxonomy" id="933632"/>
    <lineage>
        <taxon>Eukaryota</taxon>
        <taxon>Metazoa</taxon>
        <taxon>Chordata</taxon>
        <taxon>Craniata</taxon>
        <taxon>Vertebrata</taxon>
        <taxon>Euteleostomi</taxon>
        <taxon>Lepidosauria</taxon>
        <taxon>Squamata</taxon>
        <taxon>Bifurcata</taxon>
        <taxon>Gekkota</taxon>
        <taxon>Sphaerodactylidae</taxon>
        <taxon>Sphaerodactylus</taxon>
    </lineage>
</organism>
<evidence type="ECO:0000313" key="2">
    <source>
        <dbReference type="Proteomes" id="UP000827872"/>
    </source>
</evidence>
<evidence type="ECO:0000313" key="1">
    <source>
        <dbReference type="EMBL" id="KAH8005780.1"/>
    </source>
</evidence>
<proteinExistence type="predicted"/>
<keyword evidence="2" id="KW-1185">Reference proteome</keyword>
<gene>
    <name evidence="1" type="ORF">K3G42_031157</name>
</gene>
<dbReference type="Proteomes" id="UP000827872">
    <property type="component" value="Linkage Group LG04"/>
</dbReference>
<sequence length="159" mass="18512">MQPSLEVELRVLKTQESTKELSTFITQETVNSLSPLDNGKHEIVLQCHYFSRRPWHPISRILSRPVVSLESDWPHYSPGEKRGLNFLERFQKSRLKVEELEAERSRLEGEKKSLEVKLDEITLQWACEGHCSSRFAGGELSLRRKVTHPRLPLVNPWLI</sequence>
<protein>
    <submittedName>
        <fullName evidence="1">Uncharacterized protein</fullName>
    </submittedName>
</protein>
<comment type="caution">
    <text evidence="1">The sequence shown here is derived from an EMBL/GenBank/DDBJ whole genome shotgun (WGS) entry which is preliminary data.</text>
</comment>